<feature type="compositionally biased region" description="Polar residues" evidence="1">
    <location>
        <begin position="1894"/>
        <end position="1903"/>
    </location>
</feature>
<feature type="region of interest" description="Disordered" evidence="1">
    <location>
        <begin position="1893"/>
        <end position="1974"/>
    </location>
</feature>
<feature type="compositionally biased region" description="Basic and acidic residues" evidence="1">
    <location>
        <begin position="1926"/>
        <end position="1940"/>
    </location>
</feature>
<proteinExistence type="predicted"/>
<accession>A0AA36IAT7</accession>
<evidence type="ECO:0000313" key="3">
    <source>
        <dbReference type="Proteomes" id="UP001178507"/>
    </source>
</evidence>
<evidence type="ECO:0000256" key="1">
    <source>
        <dbReference type="SAM" id="MobiDB-lite"/>
    </source>
</evidence>
<reference evidence="2" key="1">
    <citation type="submission" date="2023-08" db="EMBL/GenBank/DDBJ databases">
        <authorList>
            <person name="Chen Y."/>
            <person name="Shah S."/>
            <person name="Dougan E. K."/>
            <person name="Thang M."/>
            <person name="Chan C."/>
        </authorList>
    </citation>
    <scope>NUCLEOTIDE SEQUENCE</scope>
</reference>
<protein>
    <submittedName>
        <fullName evidence="2">Uncharacterized protein</fullName>
    </submittedName>
</protein>
<name>A0AA36IAT7_9DINO</name>
<keyword evidence="3" id="KW-1185">Reference proteome</keyword>
<sequence length="1974" mass="216309">MAAPAEGKAKAGTRSATLGLLAVARLEVAQLAALLEVAILAALLATAAVAVGQPTAAAGLLRALAVDQLRLAVDLQRAMVVDRLSPRATAVDLHRAFRQKRAPPEVPRPRRALVVALAVAAVAAEDDIWGIGCWVCKKAGKCCKYAAGAVRSGNLKNIQTHTTSVSHQLSLDSLGMDSDVPDLNLAPAAGDFAKVLKHRQAGNSLSQGILGIGGRFKLSQMQWALAEAARAETRKILSESVTVCIGQDCRKAELLMRYTACDKALSVRRGMVGSLPVEGGETITNTLKTMEKILMHVFDGDQAAMKNFAKKVSIFVADAASSEQGSGREAGRALFPNLLTIQRDRSHAATRVFKRPWEADSEISGLLQTFVFDKTCICRKIENSPVLQGVFARYVQQQGGNVASSRKSLQAAKHRFASYSQPLGRLILHWDAVLSTLIWVSANRDGDEAKQATDFLAELSEERLVLLSMAADLADECICFVRLYDRESYDVSETAFEGGILQQGFTLHMLRQLDKQTAFMAKGVPKVLGGPRRVSSEMLLQMVQRLQVFVALAVDTVKAEFPGHDIVMAFNAFDVSKAHTNRRMASRENHQENAKTSLERIANVLLLPAQTLHDQYLDILPIALHEAATSGRSPFESWRNAVLRARKGKGSGHPTDVLGQALAYYGAWNGLTTSGVEQGFSKIERLIPKDRRLMAEATKDTELRLLFHAEDPDALCKQAVQVWLQNFGAPRSSALDRIDKGVPRKRPVDDDEEADGKNEIGFRQKRRSVVGKRAALVSADEVQHAAQQGSEGLWDASLLAEQSFQQSKQYKCRVQSLLEGALLEGEIDDDLLEVTQAFQANVAKNNRDRVTKERQRASLIRPAMVKNLQTSTFWLENAELAKLDCANPALVPRPEEADNFIVLNPANPPEAVLWTAALQGGYVANNMYFMTGGAQGIAFDFFPATAVKRSVFISHCFVREEPDLARILRCACGRVLSRWALLTSVEDFVHMTTRAAGPQVKNPKRYAVIAVMSEQAAIRAAEHNGLKPVAGLVVAAIMAPKKAKAKAKAAAAAADVVLVHGPAVPPPQDNLNMEYHHELEQAVQEILACPTFADLPSADPVGISGTASAEDAGWKATFSAEAYQAAMQTAGVYEAAGNIFWLNLRGSATPGVPINATAVKNLQRSHFKGPAHFDGSVAVAVPKNLALSFGNLRRVSPEEPEHAMLFAVRDAIRAGEAEKTLRSWRSKLLSVTIRFEIIETEQDMFFRAVNLRNKVIEEYEALVRTAVGRVFELVAFRSSMQASGVSGAEELFKAWEANVRQTRSHLAETVTLNFVETAFKVYDNLLGDKKLRASVMRIEERYGKMSPWVWMTNLDAVVLKSKTPQLIEWVLLMVEHLLLTEQMSCKDFTKRTLIPQKQKGLLDLWVFKNDLMRYMVNNLLPKIELTAAQREVLASLTVAEELRSKNKNKQWQGTLPESARLWVTFLTNVVFGVGSDGCLKTTLKATSDINEFIANNTAVAEAFSEVEEKARAEQGRPEQASGGSSAEVQTQALCGVGGMEVSLTELITPEQANQDDGQLEAWFEFMNTKIDQFCKFIVDRGAASMTNSALAAELKENSVLAEINGPALLLYDSKTAGEASSNADVRLPPFRAQHLKRMAQAFIKARDQGGDDIDQQEELRDGDIIMVLDGGRHGNDGSIQGSFTKISGESITKVKQAFTVVYDEESVGERRERVRGFVTCTESLYAFTRTGLAMERRPRKHFPGTTTMGSVIGPIQSLAWTDENCWKEQPKVKKDIFTKEHKVLVGGAVEATAAQATKPSFPDDSEPVFWHYSPPVLFSELLHSFRPMVVVRGNETDHCMAMECIKAKIPLVSICLSETHKEALTAQVKRRLWKAMQTESVPEVYEPTLAKLLSESSSDGTSKNQKKTKPEAKKRAKKAEEGEDDKEAKTEETGGEPEPKKPKKGGRPTSSANASAAETARQALLAKLMGKSSE</sequence>
<feature type="region of interest" description="Disordered" evidence="1">
    <location>
        <begin position="1508"/>
        <end position="1527"/>
    </location>
</feature>
<dbReference type="Proteomes" id="UP001178507">
    <property type="component" value="Unassembled WGS sequence"/>
</dbReference>
<gene>
    <name evidence="2" type="ORF">EVOR1521_LOCUS10859</name>
</gene>
<organism evidence="2 3">
    <name type="scientific">Effrenium voratum</name>
    <dbReference type="NCBI Taxonomy" id="2562239"/>
    <lineage>
        <taxon>Eukaryota</taxon>
        <taxon>Sar</taxon>
        <taxon>Alveolata</taxon>
        <taxon>Dinophyceae</taxon>
        <taxon>Suessiales</taxon>
        <taxon>Symbiodiniaceae</taxon>
        <taxon>Effrenium</taxon>
    </lineage>
</organism>
<evidence type="ECO:0000313" key="2">
    <source>
        <dbReference type="EMBL" id="CAJ1383872.1"/>
    </source>
</evidence>
<dbReference type="EMBL" id="CAUJNA010001057">
    <property type="protein sequence ID" value="CAJ1383872.1"/>
    <property type="molecule type" value="Genomic_DNA"/>
</dbReference>
<comment type="caution">
    <text evidence="2">The sequence shown here is derived from an EMBL/GenBank/DDBJ whole genome shotgun (WGS) entry which is preliminary data.</text>
</comment>
<feature type="region of interest" description="Disordered" evidence="1">
    <location>
        <begin position="741"/>
        <end position="760"/>
    </location>
</feature>
<feature type="compositionally biased region" description="Low complexity" evidence="1">
    <location>
        <begin position="1947"/>
        <end position="1963"/>
    </location>
</feature>